<dbReference type="PROSITE" id="PS50021">
    <property type="entry name" value="CH"/>
    <property type="match status" value="1"/>
</dbReference>
<dbReference type="FunFam" id="1.10.418.10:FF:000032">
    <property type="entry name" value="utrophin isoform X1"/>
    <property type="match status" value="1"/>
</dbReference>
<dbReference type="SUPFAM" id="SSF46966">
    <property type="entry name" value="Spectrin repeat"/>
    <property type="match status" value="9"/>
</dbReference>
<accession>A0A9D4D7C0</accession>
<dbReference type="Gene3D" id="1.10.418.10">
    <property type="entry name" value="Calponin-like domain"/>
    <property type="match status" value="1"/>
</dbReference>
<feature type="compositionally biased region" description="Low complexity" evidence="3">
    <location>
        <begin position="161"/>
        <end position="180"/>
    </location>
</feature>
<evidence type="ECO:0000259" key="4">
    <source>
        <dbReference type="PROSITE" id="PS50021"/>
    </source>
</evidence>
<name>A0A9D4D7C0_DREPO</name>
<dbReference type="InterPro" id="IPR036872">
    <property type="entry name" value="CH_dom_sf"/>
</dbReference>
<sequence>VKDVMKDLMDDLRQTNLERTLLVWCRQSTQGYAEVDVKNFTTSWRSGLAFNALIHRYKPELFSYDRLLPRSPEERLEHAFTVAYEKLAVDKLLDPEDVNVETPDKKSVMMYLMCLFKVLPHSDIPLDQDLDLPLSPATPLSPGTSSLTGSGRVGIQESKTSGMAASLSSTSSRQSTMSSSGSVDLLSYQDALENVLTWLLEAEEVIDKQEPLGETVTVVKMQFSEHEAFMLELTKHQDSIGTVLRDGNDLIVEGKVKVDEENEIRVQMGLLNNRWEELRLKALERQSKLQTSLMSLQQQQLDDLAEWLTKMEARISVERKLGSDLVQIRQQIEEHRKLQGELDQQQKKVDSLQNMVVVVDDNNTESACEAMEAQLQRLGKRWAAICHWTEEQWLLLQQVLVKWQNFSEDKLAFADWLSDRETLIQKMRAADLSETDVAIKQVQDLKTIERDMVVQVQKFEDLYEIGQQIVQCVDNEEAVKKISADLEAFQDRWKRLVENMELQSKKIVGLGLELGDVPEVAEETEVSEVSARLQSADPVAAKKRRVDPSIRLEFEQEVAQLGAWFEKVESALELLSQDEGAGEESFTPEEQMVLIEDSQNEIDTQSSSVERLLRQGRALEQQLLDAGDSPEIVTIATNKIEKRWNALKTLLSATQTLVEMNLNMKKFYDELKSLQELVTGYEKWVVSVESVTDEGSDVNRQIEQSKVKQKSMKSQQDRVSKLAALAKNLSTTSNSVRQDFDSFHHRWNTALHKIEKQESERQRALTDLLERQPPKAYIEAMDALLRWLENNEEVIQSEKFVVKELPSLEKQLKHFKTLGEDLHEQKSSRDYLSRTGSDLISKGASGEKASKLETDLKLLTSRWNSVSAAMETRIRDLETAVQQLKEYTTLRQGLMTWMKEMDVFLHAEDPTKGDLPTLQAQLEENTRVQKDIKTLQKNMDDINHLFRSLSLNIDPVYGAKLSEEVEELNTNWNKVLILSEQQHDRLKGSLDLSEEIYREIRRIISWLEPIRDEISNKDYSVQSLSDLQVKNKRFKTLRTEMTGKESEVKQLTDDANEMLSTAPSGSLQDLARSLMRMSAMWTHTLQQVEHYYKLFLTSEQNWREFKNALGDENRYLDRLETKIKHATSVSTDAEEISEYMDDIESFTSEHTTENRALIEELKQEMIVNSILSDQITSESDVYVKRLENLEKQAKETIKKMEESINEAQAVEKELLELSKWLTVVDKEIQNRLDADVLAGDIPEESEQMKEEFRQQEELIISLEKKSAEYKAVGKLDAARRIEYQLQRIKRSMADLNVKFQKFQRPADFEPKQNHVKRELNNIQERMYMLEIHAEDLDLLQAKHDQCMKFYTTMSELKSEVEYVIKTGRHIVEKRQVDFPDKLSKQLDALKQQYNVIGAQVTEGKTKIEKTLKLYKKLRKELSAVQDFITRSNHELDTRERADTTGTLNRQKDLSFAKATLQEIMKRHSLLTSMRDLVTQISDLTEEGTGLVELGTNLDNLSHQWNQLSERLTAWIQKLQVRLDKAIMSL</sequence>
<feature type="non-terminal residue" evidence="5">
    <location>
        <position position="1529"/>
    </location>
</feature>
<dbReference type="InterPro" id="IPR001715">
    <property type="entry name" value="CH_dom"/>
</dbReference>
<feature type="coiled-coil region" evidence="2">
    <location>
        <begin position="328"/>
        <end position="355"/>
    </location>
</feature>
<reference evidence="5" key="2">
    <citation type="submission" date="2020-11" db="EMBL/GenBank/DDBJ databases">
        <authorList>
            <person name="McCartney M.A."/>
            <person name="Auch B."/>
            <person name="Kono T."/>
            <person name="Mallez S."/>
            <person name="Becker A."/>
            <person name="Gohl D.M."/>
            <person name="Silverstein K.A.T."/>
            <person name="Koren S."/>
            <person name="Bechman K.B."/>
            <person name="Herman A."/>
            <person name="Abrahante J.E."/>
            <person name="Garbe J."/>
        </authorList>
    </citation>
    <scope>NUCLEOTIDE SEQUENCE</scope>
    <source>
        <strain evidence="5">Duluth1</strain>
        <tissue evidence="5">Whole animal</tissue>
    </source>
</reference>
<dbReference type="EMBL" id="JAIWYP010000011">
    <property type="protein sequence ID" value="KAH3739221.1"/>
    <property type="molecule type" value="Genomic_DNA"/>
</dbReference>
<keyword evidence="1" id="KW-0677">Repeat</keyword>
<dbReference type="SMART" id="SM00033">
    <property type="entry name" value="CH"/>
    <property type="match status" value="1"/>
</dbReference>
<keyword evidence="2" id="KW-0175">Coiled coil</keyword>
<dbReference type="SMART" id="SM00150">
    <property type="entry name" value="SPEC"/>
    <property type="match status" value="9"/>
</dbReference>
<dbReference type="Proteomes" id="UP000828390">
    <property type="component" value="Unassembled WGS sequence"/>
</dbReference>
<evidence type="ECO:0000256" key="2">
    <source>
        <dbReference type="SAM" id="Coils"/>
    </source>
</evidence>
<feature type="coiled-coil region" evidence="2">
    <location>
        <begin position="918"/>
        <end position="945"/>
    </location>
</feature>
<dbReference type="Pfam" id="PF00435">
    <property type="entry name" value="Spectrin"/>
    <property type="match status" value="5"/>
</dbReference>
<feature type="region of interest" description="Disordered" evidence="3">
    <location>
        <begin position="135"/>
        <end position="154"/>
    </location>
</feature>
<comment type="caution">
    <text evidence="5">The sequence shown here is derived from an EMBL/GenBank/DDBJ whole genome shotgun (WGS) entry which is preliminary data.</text>
</comment>
<evidence type="ECO:0000256" key="1">
    <source>
        <dbReference type="ARBA" id="ARBA00022737"/>
    </source>
</evidence>
<dbReference type="InterPro" id="IPR018159">
    <property type="entry name" value="Spectrin/alpha-actinin"/>
</dbReference>
<gene>
    <name evidence="5" type="ORF">DPMN_045869</name>
</gene>
<dbReference type="Pfam" id="PF00307">
    <property type="entry name" value="CH"/>
    <property type="match status" value="1"/>
</dbReference>
<evidence type="ECO:0000256" key="3">
    <source>
        <dbReference type="SAM" id="MobiDB-lite"/>
    </source>
</evidence>
<dbReference type="CDD" id="cd21187">
    <property type="entry name" value="CH_DMD-like_rpt2"/>
    <property type="match status" value="1"/>
</dbReference>
<dbReference type="SUPFAM" id="SSF47576">
    <property type="entry name" value="Calponin-homology domain, CH-domain"/>
    <property type="match status" value="1"/>
</dbReference>
<keyword evidence="6" id="KW-1185">Reference proteome</keyword>
<feature type="compositionally biased region" description="Low complexity" evidence="3">
    <location>
        <begin position="135"/>
        <end position="150"/>
    </location>
</feature>
<feature type="region of interest" description="Disordered" evidence="3">
    <location>
        <begin position="159"/>
        <end position="180"/>
    </location>
</feature>
<dbReference type="PANTHER" id="PTHR11915">
    <property type="entry name" value="SPECTRIN/FILAMIN RELATED CYTOSKELETAL PROTEIN"/>
    <property type="match status" value="1"/>
</dbReference>
<dbReference type="FunFam" id="1.20.58.60:FF:000075">
    <property type="entry name" value="utrophin isoform X1"/>
    <property type="match status" value="1"/>
</dbReference>
<dbReference type="InterPro" id="IPR002017">
    <property type="entry name" value="Spectrin_repeat"/>
</dbReference>
<dbReference type="CDD" id="cd00176">
    <property type="entry name" value="SPEC"/>
    <property type="match status" value="3"/>
</dbReference>
<protein>
    <recommendedName>
        <fullName evidence="4">Calponin-homology (CH) domain-containing protein</fullName>
    </recommendedName>
</protein>
<evidence type="ECO:0000313" key="5">
    <source>
        <dbReference type="EMBL" id="KAH3739221.1"/>
    </source>
</evidence>
<evidence type="ECO:0000313" key="6">
    <source>
        <dbReference type="Proteomes" id="UP000828390"/>
    </source>
</evidence>
<proteinExistence type="predicted"/>
<organism evidence="5 6">
    <name type="scientific">Dreissena polymorpha</name>
    <name type="common">Zebra mussel</name>
    <name type="synonym">Mytilus polymorpha</name>
    <dbReference type="NCBI Taxonomy" id="45954"/>
    <lineage>
        <taxon>Eukaryota</taxon>
        <taxon>Metazoa</taxon>
        <taxon>Spiralia</taxon>
        <taxon>Lophotrochozoa</taxon>
        <taxon>Mollusca</taxon>
        <taxon>Bivalvia</taxon>
        <taxon>Autobranchia</taxon>
        <taxon>Heteroconchia</taxon>
        <taxon>Euheterodonta</taxon>
        <taxon>Imparidentia</taxon>
        <taxon>Neoheterodontei</taxon>
        <taxon>Myida</taxon>
        <taxon>Dreissenoidea</taxon>
        <taxon>Dreissenidae</taxon>
        <taxon>Dreissena</taxon>
    </lineage>
</organism>
<feature type="coiled-coil region" evidence="2">
    <location>
        <begin position="1179"/>
        <end position="1217"/>
    </location>
</feature>
<reference evidence="5" key="1">
    <citation type="journal article" date="2019" name="bioRxiv">
        <title>The Genome of the Zebra Mussel, Dreissena polymorpha: A Resource for Invasive Species Research.</title>
        <authorList>
            <person name="McCartney M.A."/>
            <person name="Auch B."/>
            <person name="Kono T."/>
            <person name="Mallez S."/>
            <person name="Zhang Y."/>
            <person name="Obille A."/>
            <person name="Becker A."/>
            <person name="Abrahante J.E."/>
            <person name="Garbe J."/>
            <person name="Badalamenti J.P."/>
            <person name="Herman A."/>
            <person name="Mangelson H."/>
            <person name="Liachko I."/>
            <person name="Sullivan S."/>
            <person name="Sone E.D."/>
            <person name="Koren S."/>
            <person name="Silverstein K.A.T."/>
            <person name="Beckman K.B."/>
            <person name="Gohl D.M."/>
        </authorList>
    </citation>
    <scope>NUCLEOTIDE SEQUENCE</scope>
    <source>
        <strain evidence="5">Duluth1</strain>
        <tissue evidence="5">Whole animal</tissue>
    </source>
</reference>
<dbReference type="Gene3D" id="1.20.58.60">
    <property type="match status" value="8"/>
</dbReference>
<feature type="domain" description="Calponin-homology (CH)" evidence="4">
    <location>
        <begin position="15"/>
        <end position="120"/>
    </location>
</feature>